<dbReference type="PANTHER" id="PTHR43630:SF2">
    <property type="entry name" value="GLYCOSYLTRANSFERASE"/>
    <property type="match status" value="1"/>
</dbReference>
<dbReference type="Gene3D" id="3.90.550.10">
    <property type="entry name" value="Spore Coat Polysaccharide Biosynthesis Protein SpsA, Chain A"/>
    <property type="match status" value="1"/>
</dbReference>
<dbReference type="Pfam" id="PF00535">
    <property type="entry name" value="Glycos_transf_2"/>
    <property type="match status" value="1"/>
</dbReference>
<dbReference type="SMART" id="SM00028">
    <property type="entry name" value="TPR"/>
    <property type="match status" value="4"/>
</dbReference>
<gene>
    <name evidence="5" type="ORF">BR63_01650</name>
</gene>
<dbReference type="EMBL" id="CP045798">
    <property type="protein sequence ID" value="QNB45136.1"/>
    <property type="molecule type" value="Genomic_DNA"/>
</dbReference>
<dbReference type="KEGG" id="tfr:BR63_01650"/>
<feature type="repeat" description="TPR" evidence="3">
    <location>
        <begin position="276"/>
        <end position="309"/>
    </location>
</feature>
<dbReference type="CDD" id="cd02511">
    <property type="entry name" value="Beta4Glucosyltransferase"/>
    <property type="match status" value="1"/>
</dbReference>
<sequence length="652" mass="75565">MKTRISLCIIAKNETENLRRCLTSAAGAVDEIIVVDTGSTDNTCEIAREFGAKVYTFLWNGSFADARNVSLDQATGDWILYLDCDEELAAGCAEILRRLTSIDDVEGYLVKIINYLGNEGWVETCPDLVFRLFRNRPEYRFRGAIHEQIADVILEKNAKASYRLAEDLVILHYGYLDKQIKEKDKKNRNLNLIEKELQERPQDFLLRYHYGVELFRAERYTEAAFQLTQAANNLDPNTVYFPKLIRYIVLAHQSALEPEKALHAALLGLKLFPNYADLYYYAGLLYLDLKKYKLAQEYLLKAASMPEQPAQYASFGGVRGFRAYYHLAKIAETFLDYEESLKFYITSLRDNPYFRPALERIVQILNPRLNPEYSKVSLEKVFDFSNARAILVMGEIYFHQGAYGLALDYLLRAERTEPLSPETLLWKAICLAQERRYLESLRILDTYTPESHLYPLAKFNKLICFWLQNSKRKVLSLAAELSALGLAEDTQKVVNLFTNTNLSAITLGSDGMALLLDIVKRLLALKETEKAQHFLKCLNPSIRTLHSKSIAQLFYDYGYEEEAALYLKEYLTIRQDGEAHFLLAEIYHERGKFLEAEEHYRYAQEIDPDQPRYYLRLIQLYEKKRRMILEEALLKYPEVDVFQKLLKEAPVT</sequence>
<evidence type="ECO:0000256" key="2">
    <source>
        <dbReference type="ARBA" id="ARBA00022803"/>
    </source>
</evidence>
<keyword evidence="2 3" id="KW-0802">TPR repeat</keyword>
<organism evidence="5 6">
    <name type="scientific">Thermanaerosceptrum fracticalcis</name>
    <dbReference type="NCBI Taxonomy" id="1712410"/>
    <lineage>
        <taxon>Bacteria</taxon>
        <taxon>Bacillati</taxon>
        <taxon>Bacillota</taxon>
        <taxon>Clostridia</taxon>
        <taxon>Eubacteriales</taxon>
        <taxon>Peptococcaceae</taxon>
        <taxon>Thermanaerosceptrum</taxon>
    </lineage>
</organism>
<keyword evidence="5" id="KW-0808">Transferase</keyword>
<dbReference type="InterPro" id="IPR011990">
    <property type="entry name" value="TPR-like_helical_dom_sf"/>
</dbReference>
<dbReference type="SUPFAM" id="SSF48452">
    <property type="entry name" value="TPR-like"/>
    <property type="match status" value="2"/>
</dbReference>
<dbReference type="RefSeq" id="WP_034423952.1">
    <property type="nucleotide sequence ID" value="NZ_CP045798.1"/>
</dbReference>
<feature type="domain" description="Glycosyltransferase 2-like" evidence="4">
    <location>
        <begin position="6"/>
        <end position="121"/>
    </location>
</feature>
<evidence type="ECO:0000313" key="5">
    <source>
        <dbReference type="EMBL" id="QNB45136.1"/>
    </source>
</evidence>
<keyword evidence="6" id="KW-1185">Reference proteome</keyword>
<keyword evidence="1" id="KW-0677">Repeat</keyword>
<evidence type="ECO:0000256" key="3">
    <source>
        <dbReference type="PROSITE-ProRule" id="PRU00339"/>
    </source>
</evidence>
<protein>
    <submittedName>
        <fullName evidence="5">Glycosyltransferase</fullName>
    </submittedName>
</protein>
<dbReference type="AlphaFoldDB" id="A0A7G6DZ82"/>
<dbReference type="InterPro" id="IPR019734">
    <property type="entry name" value="TPR_rpt"/>
</dbReference>
<evidence type="ECO:0000313" key="6">
    <source>
        <dbReference type="Proteomes" id="UP000515847"/>
    </source>
</evidence>
<proteinExistence type="predicted"/>
<dbReference type="InterPro" id="IPR013105">
    <property type="entry name" value="TPR_2"/>
</dbReference>
<reference evidence="5 6" key="1">
    <citation type="journal article" date="2019" name="Front. Microbiol.">
        <title>Thermoanaerosceptrum fracticalcis gen. nov. sp. nov., a Novel Fumarate-Fermenting Microorganism From a Deep Fractured Carbonate Aquifer of the US Great Basin.</title>
        <authorList>
            <person name="Hamilton-Brehm S.D."/>
            <person name="Stewart L.E."/>
            <person name="Zavarin M."/>
            <person name="Caldwell M."/>
            <person name="Lawson P.A."/>
            <person name="Onstott T.C."/>
            <person name="Grzymski J."/>
            <person name="Neveux I."/>
            <person name="Lollar B.S."/>
            <person name="Russell C.E."/>
            <person name="Moser D.P."/>
        </authorList>
    </citation>
    <scope>NUCLEOTIDE SEQUENCE [LARGE SCALE GENOMIC DNA]</scope>
    <source>
        <strain evidence="5 6">DRI-13</strain>
    </source>
</reference>
<dbReference type="PROSITE" id="PS50005">
    <property type="entry name" value="TPR"/>
    <property type="match status" value="3"/>
</dbReference>
<dbReference type="OrthoDB" id="9815923at2"/>
<dbReference type="Pfam" id="PF07719">
    <property type="entry name" value="TPR_2"/>
    <property type="match status" value="1"/>
</dbReference>
<dbReference type="SUPFAM" id="SSF53448">
    <property type="entry name" value="Nucleotide-diphospho-sugar transferases"/>
    <property type="match status" value="1"/>
</dbReference>
<evidence type="ECO:0000259" key="4">
    <source>
        <dbReference type="Pfam" id="PF00535"/>
    </source>
</evidence>
<dbReference type="Gene3D" id="1.25.40.10">
    <property type="entry name" value="Tetratricopeptide repeat domain"/>
    <property type="match status" value="3"/>
</dbReference>
<feature type="repeat" description="TPR" evidence="3">
    <location>
        <begin position="387"/>
        <end position="420"/>
    </location>
</feature>
<accession>A0A7G6DZ82</accession>
<evidence type="ECO:0000256" key="1">
    <source>
        <dbReference type="ARBA" id="ARBA00022737"/>
    </source>
</evidence>
<dbReference type="PANTHER" id="PTHR43630">
    <property type="entry name" value="POLY-BETA-1,6-N-ACETYL-D-GLUCOSAMINE SYNTHASE"/>
    <property type="match status" value="1"/>
</dbReference>
<dbReference type="GO" id="GO:0016740">
    <property type="term" value="F:transferase activity"/>
    <property type="evidence" value="ECO:0007669"/>
    <property type="project" value="UniProtKB-KW"/>
</dbReference>
<dbReference type="Pfam" id="PF13181">
    <property type="entry name" value="TPR_8"/>
    <property type="match status" value="1"/>
</dbReference>
<dbReference type="InterPro" id="IPR029044">
    <property type="entry name" value="Nucleotide-diphossugar_trans"/>
</dbReference>
<dbReference type="InterPro" id="IPR001173">
    <property type="entry name" value="Glyco_trans_2-like"/>
</dbReference>
<name>A0A7G6DZ82_THEFR</name>
<dbReference type="Proteomes" id="UP000515847">
    <property type="component" value="Chromosome"/>
</dbReference>
<feature type="repeat" description="TPR" evidence="3">
    <location>
        <begin position="577"/>
        <end position="610"/>
    </location>
</feature>